<feature type="signal peptide" evidence="8">
    <location>
        <begin position="1"/>
        <end position="29"/>
    </location>
</feature>
<dbReference type="PANTHER" id="PTHR43856:SF1">
    <property type="entry name" value="MITOCHONDRIAL CARDIOLIPIN HYDROLASE"/>
    <property type="match status" value="1"/>
</dbReference>
<gene>
    <name evidence="10" type="ORF">BU52_25140</name>
</gene>
<dbReference type="GO" id="GO:0016891">
    <property type="term" value="F:RNA endonuclease activity producing 5'-phosphomonoesters, hydrolytic mechanism"/>
    <property type="evidence" value="ECO:0007669"/>
    <property type="project" value="TreeGrafter"/>
</dbReference>
<keyword evidence="8" id="KW-0732">Signal</keyword>
<keyword evidence="4" id="KW-0378">Hydrolase</keyword>
<keyword evidence="11" id="KW-1185">Reference proteome</keyword>
<evidence type="ECO:0000256" key="2">
    <source>
        <dbReference type="ARBA" id="ARBA00008664"/>
    </source>
</evidence>
<evidence type="ECO:0000256" key="1">
    <source>
        <dbReference type="ARBA" id="ARBA00000798"/>
    </source>
</evidence>
<comment type="catalytic activity">
    <reaction evidence="1">
        <text>a 1,2-diacyl-sn-glycero-3-phosphocholine + H2O = a 1,2-diacyl-sn-glycero-3-phosphate + choline + H(+)</text>
        <dbReference type="Rhea" id="RHEA:14445"/>
        <dbReference type="ChEBI" id="CHEBI:15354"/>
        <dbReference type="ChEBI" id="CHEBI:15377"/>
        <dbReference type="ChEBI" id="CHEBI:15378"/>
        <dbReference type="ChEBI" id="CHEBI:57643"/>
        <dbReference type="ChEBI" id="CHEBI:58608"/>
        <dbReference type="EC" id="3.1.4.4"/>
    </reaction>
</comment>
<protein>
    <recommendedName>
        <fullName evidence="3">phospholipase D</fullName>
        <ecNumber evidence="3">3.1.4.4</ecNumber>
    </recommendedName>
</protein>
<name>A0A081XLS6_STRTO</name>
<feature type="domain" description="Phospholipase D-like" evidence="9">
    <location>
        <begin position="258"/>
        <end position="395"/>
    </location>
</feature>
<accession>A0A081XLS6</accession>
<dbReference type="RefSeq" id="WP_037938036.1">
    <property type="nucleotide sequence ID" value="NZ_JBFADL010000066.1"/>
</dbReference>
<dbReference type="InterPro" id="IPR051406">
    <property type="entry name" value="PLD_domain"/>
</dbReference>
<evidence type="ECO:0000256" key="3">
    <source>
        <dbReference type="ARBA" id="ARBA00012027"/>
    </source>
</evidence>
<evidence type="ECO:0000256" key="8">
    <source>
        <dbReference type="SAM" id="SignalP"/>
    </source>
</evidence>
<evidence type="ECO:0000256" key="7">
    <source>
        <dbReference type="SAM" id="MobiDB-lite"/>
    </source>
</evidence>
<dbReference type="EC" id="3.1.4.4" evidence="3"/>
<dbReference type="GO" id="GO:0016042">
    <property type="term" value="P:lipid catabolic process"/>
    <property type="evidence" value="ECO:0007669"/>
    <property type="project" value="UniProtKB-KW"/>
</dbReference>
<dbReference type="Gene3D" id="3.30.870.10">
    <property type="entry name" value="Endonuclease Chain A"/>
    <property type="match status" value="2"/>
</dbReference>
<evidence type="ECO:0000256" key="5">
    <source>
        <dbReference type="ARBA" id="ARBA00022963"/>
    </source>
</evidence>
<reference evidence="10 11" key="1">
    <citation type="submission" date="2014-02" db="EMBL/GenBank/DDBJ databases">
        <title>The genome announcement of Streptomyces toyocaensis NRRL15009.</title>
        <authorList>
            <person name="Hong H.-J."/>
            <person name="Kwun M.J."/>
        </authorList>
    </citation>
    <scope>NUCLEOTIDE SEQUENCE [LARGE SCALE GENOMIC DNA]</scope>
    <source>
        <strain evidence="10 11">NRRL 15009</strain>
    </source>
</reference>
<sequence length="820" mass="87437">MRRRIRLAGSLAVPALLGLSLLAPTTAHATDVTSGDYKAVFNYTKPGSSTLDHSILNDLAGLVDRAAPDSTIYMGMYWFGLPELKTKMLAAQDRGVTLRMVSEKRNESISVPFTADELKGGSTWTWCTNSCLGNGPDDTTAINHDKYFVFTALDDGRKNVVWQSSQNIHVGQSGELNNALVVSDNATLAGRYVAHFRDQVAHAGDSLHTTYDHTTSDPDAPVEAFFFPRNTSSDASHYGNADVVASFIDDVDCARAGRIRISAAELDERSTRPAIFTALEAKQAAGCTIEVNGRDLSDPNGDGDNAGVNELTGLNIPVYANRPGGCRYSTITCNRGTTHSKYLLTEWQKSDGTQVRHVYTGSHNWTKGALQRNDETLLRIDDPTIYQAYVDNFDAVRQGTYDIDSAVYGSTAQHYSRVNVQAAGDQHYSAVASGGTTTGTYTAVVYEEGDRHDASDTELGTDVYIRMYKDGVPLWTEKKLSTSGTNTTWSNQKPDVGVDDEGNAIVVWTADDDGNKYGDIAVRRVAPDGTVTTLPRPHASGSGDQLRPTVAVAGDGGYTVAWESTADGSTLNQVHASGWSGTGALRYQDVQVSTINSGAAGANRRPDAAIDDAGRTAIVWEDDADGNGGINIGLAELNASGGFAVARKVANSLTDGQQTRPAVAVTADGRIVAAWADEYTTGTGTVVREDRVYHRTFSAAGAANGAEARSTPDTAQVPSGRPIGAQSDPDVAVSDGGDFVVTWREAFVDGFDDVWARGFGFDGTTTGRLPALRMNVVSGGGQGGPAVALAPNGRLSLTYSDDYDGNKFNEMRLRDAFANK</sequence>
<dbReference type="GO" id="GO:0004630">
    <property type="term" value="F:phospholipase D activity"/>
    <property type="evidence" value="ECO:0007669"/>
    <property type="project" value="UniProtKB-EC"/>
</dbReference>
<proteinExistence type="inferred from homology"/>
<feature type="chain" id="PRO_5001766719" description="phospholipase D" evidence="8">
    <location>
        <begin position="30"/>
        <end position="820"/>
    </location>
</feature>
<comment type="caution">
    <text evidence="10">The sequence shown here is derived from an EMBL/GenBank/DDBJ whole genome shotgun (WGS) entry which is preliminary data.</text>
</comment>
<feature type="region of interest" description="Disordered" evidence="7">
    <location>
        <begin position="704"/>
        <end position="727"/>
    </location>
</feature>
<dbReference type="PANTHER" id="PTHR43856">
    <property type="entry name" value="CARDIOLIPIN HYDROLASE"/>
    <property type="match status" value="1"/>
</dbReference>
<dbReference type="Pfam" id="PF13091">
    <property type="entry name" value="PLDc_2"/>
    <property type="match status" value="1"/>
</dbReference>
<dbReference type="SUPFAM" id="SSF56024">
    <property type="entry name" value="Phospholipase D/nuclease"/>
    <property type="match status" value="2"/>
</dbReference>
<evidence type="ECO:0000259" key="9">
    <source>
        <dbReference type="Pfam" id="PF13091"/>
    </source>
</evidence>
<evidence type="ECO:0000256" key="4">
    <source>
        <dbReference type="ARBA" id="ARBA00022801"/>
    </source>
</evidence>
<dbReference type="eggNOG" id="COG1409">
    <property type="taxonomic scope" value="Bacteria"/>
</dbReference>
<dbReference type="eggNOG" id="COG1502">
    <property type="taxonomic scope" value="Bacteria"/>
</dbReference>
<keyword evidence="6" id="KW-0443">Lipid metabolism</keyword>
<evidence type="ECO:0000256" key="6">
    <source>
        <dbReference type="ARBA" id="ARBA00023098"/>
    </source>
</evidence>
<organism evidence="10 11">
    <name type="scientific">Streptomyces toyocaensis</name>
    <dbReference type="NCBI Taxonomy" id="55952"/>
    <lineage>
        <taxon>Bacteria</taxon>
        <taxon>Bacillati</taxon>
        <taxon>Actinomycetota</taxon>
        <taxon>Actinomycetes</taxon>
        <taxon>Kitasatosporales</taxon>
        <taxon>Streptomycetaceae</taxon>
        <taxon>Streptomyces</taxon>
    </lineage>
</organism>
<dbReference type="AlphaFoldDB" id="A0A081XLS6"/>
<dbReference type="OrthoDB" id="3660483at2"/>
<dbReference type="Proteomes" id="UP000028341">
    <property type="component" value="Unassembled WGS sequence"/>
</dbReference>
<evidence type="ECO:0000313" key="11">
    <source>
        <dbReference type="Proteomes" id="UP000028341"/>
    </source>
</evidence>
<evidence type="ECO:0000313" key="10">
    <source>
        <dbReference type="EMBL" id="KES04499.1"/>
    </source>
</evidence>
<dbReference type="EMBL" id="JFCB01000026">
    <property type="protein sequence ID" value="KES04499.1"/>
    <property type="molecule type" value="Genomic_DNA"/>
</dbReference>
<dbReference type="InterPro" id="IPR025202">
    <property type="entry name" value="PLD-like_dom"/>
</dbReference>
<keyword evidence="5" id="KW-0442">Lipid degradation</keyword>
<comment type="similarity">
    <text evidence="2">Belongs to the phospholipase D family.</text>
</comment>
<dbReference type="STRING" id="55952.BU52_25140"/>